<dbReference type="RefSeq" id="WP_121229646.1">
    <property type="nucleotide sequence ID" value="NZ_JBIUBA010000006.1"/>
</dbReference>
<evidence type="ECO:0000313" key="2">
    <source>
        <dbReference type="Proteomes" id="UP000272729"/>
    </source>
</evidence>
<dbReference type="GO" id="GO:0016746">
    <property type="term" value="F:acyltransferase activity"/>
    <property type="evidence" value="ECO:0007669"/>
    <property type="project" value="InterPro"/>
</dbReference>
<dbReference type="SUPFAM" id="SSF53901">
    <property type="entry name" value="Thiolase-like"/>
    <property type="match status" value="1"/>
</dbReference>
<dbReference type="Proteomes" id="UP000272729">
    <property type="component" value="Unassembled WGS sequence"/>
</dbReference>
<gene>
    <name evidence="1" type="ORF">DFJ66_8047</name>
</gene>
<dbReference type="Gene3D" id="3.40.47.10">
    <property type="match status" value="1"/>
</dbReference>
<dbReference type="InterPro" id="IPR016039">
    <property type="entry name" value="Thiolase-like"/>
</dbReference>
<accession>A0A495XJS6</accession>
<dbReference type="EMBL" id="RBXR01000001">
    <property type="protein sequence ID" value="RKT74680.1"/>
    <property type="molecule type" value="Genomic_DNA"/>
</dbReference>
<protein>
    <submittedName>
        <fullName evidence="1">Uncharacterized protein</fullName>
    </submittedName>
</protein>
<keyword evidence="2" id="KW-1185">Reference proteome</keyword>
<evidence type="ECO:0000313" key="1">
    <source>
        <dbReference type="EMBL" id="RKT74680.1"/>
    </source>
</evidence>
<dbReference type="OrthoDB" id="3539120at2"/>
<comment type="caution">
    <text evidence="1">The sequence shown here is derived from an EMBL/GenBank/DDBJ whole genome shotgun (WGS) entry which is preliminary data.</text>
</comment>
<organism evidence="1 2">
    <name type="scientific">Saccharothrix variisporea</name>
    <dbReference type="NCBI Taxonomy" id="543527"/>
    <lineage>
        <taxon>Bacteria</taxon>
        <taxon>Bacillati</taxon>
        <taxon>Actinomycetota</taxon>
        <taxon>Actinomycetes</taxon>
        <taxon>Pseudonocardiales</taxon>
        <taxon>Pseudonocardiaceae</taxon>
        <taxon>Saccharothrix</taxon>
    </lineage>
</organism>
<proteinExistence type="predicted"/>
<reference evidence="1 2" key="1">
    <citation type="submission" date="2018-10" db="EMBL/GenBank/DDBJ databases">
        <title>Sequencing the genomes of 1000 actinobacteria strains.</title>
        <authorList>
            <person name="Klenk H.-P."/>
        </authorList>
    </citation>
    <scope>NUCLEOTIDE SEQUENCE [LARGE SCALE GENOMIC DNA]</scope>
    <source>
        <strain evidence="1 2">DSM 43911</strain>
    </source>
</reference>
<dbReference type="AlphaFoldDB" id="A0A495XJS6"/>
<sequence length="268" mass="28684">MALALAGAAGVRKSDTNPCPFDEDMLEYYRDLLAQYDVPYEEQRLYRGPNVSYTELADALLAALGHEITAPDVVLLTYAVPDLHPLRVVSAYVNERLGGGAYSMALSEQGLRSPYTALQVADAFHRSGRCDTALLLVLEQTSLPYHDPLVHDTPLTETAAALVLRSAPGPVAGPPWTGTPAELAAVLDATDPDTVVVAGPWVEAGAAPRMVRSATGTYCTSVWLTLAEKPDLWRDNTSGILLCDVDPRTGRAHAVRLDPAPTPGEAPR</sequence>
<name>A0A495XJS6_9PSEU</name>